<comment type="caution">
    <text evidence="1">The sequence shown here is derived from an EMBL/GenBank/DDBJ whole genome shotgun (WGS) entry which is preliminary data.</text>
</comment>
<sequence length="186" mass="22073">MGKKKKRRGHYCYYCDRYRANEKFSGKGHQDHICKDCKRKKRAIRKEQDSFEMEKEIYEIEEYKALLDYEPEWDIQQSTDQEVLDQAHYHHQITEICEGQPFYNTLEQTVITVPTELGDVLIQKYHTHQIDEAITIYLAISLYQDKTITIEQAAKLSGLSFIDFIDLLEEQGIPWEIRQVDSSQES</sequence>
<protein>
    <submittedName>
        <fullName evidence="1">HTH domain antitoxin</fullName>
    </submittedName>
</protein>
<proteinExistence type="predicted"/>
<evidence type="ECO:0000313" key="1">
    <source>
        <dbReference type="EMBL" id="MDQ0253330.1"/>
    </source>
</evidence>
<reference evidence="1 2" key="1">
    <citation type="submission" date="2023-07" db="EMBL/GenBank/DDBJ databases">
        <title>Genomic Encyclopedia of Type Strains, Phase IV (KMG-IV): sequencing the most valuable type-strain genomes for metagenomic binning, comparative biology and taxonomic classification.</title>
        <authorList>
            <person name="Goeker M."/>
        </authorList>
    </citation>
    <scope>NUCLEOTIDE SEQUENCE [LARGE SCALE GENOMIC DNA]</scope>
    <source>
        <strain evidence="1 2">DSM 9768</strain>
    </source>
</reference>
<accession>A0ABT9ZT30</accession>
<dbReference type="Proteomes" id="UP001230005">
    <property type="component" value="Unassembled WGS sequence"/>
</dbReference>
<gene>
    <name evidence="1" type="ORF">J2S74_000702</name>
</gene>
<dbReference type="InterPro" id="IPR005368">
    <property type="entry name" value="UPF0175"/>
</dbReference>
<evidence type="ECO:0000313" key="2">
    <source>
        <dbReference type="Proteomes" id="UP001230005"/>
    </source>
</evidence>
<name>A0ABT9ZT30_9BACI</name>
<keyword evidence="2" id="KW-1185">Reference proteome</keyword>
<organism evidence="1 2">
    <name type="scientific">Evansella vedderi</name>
    <dbReference type="NCBI Taxonomy" id="38282"/>
    <lineage>
        <taxon>Bacteria</taxon>
        <taxon>Bacillati</taxon>
        <taxon>Bacillota</taxon>
        <taxon>Bacilli</taxon>
        <taxon>Bacillales</taxon>
        <taxon>Bacillaceae</taxon>
        <taxon>Evansella</taxon>
    </lineage>
</organism>
<dbReference type="Pfam" id="PF03683">
    <property type="entry name" value="UPF0175"/>
    <property type="match status" value="1"/>
</dbReference>
<dbReference type="EMBL" id="JAUSUG010000002">
    <property type="protein sequence ID" value="MDQ0253330.1"/>
    <property type="molecule type" value="Genomic_DNA"/>
</dbReference>